<dbReference type="GO" id="GO:0005634">
    <property type="term" value="C:nucleus"/>
    <property type="evidence" value="ECO:0007669"/>
    <property type="project" value="UniProtKB-SubCell"/>
</dbReference>
<dbReference type="Gene3D" id="4.10.1040.10">
    <property type="entry name" value="DM DNA-binding domain"/>
    <property type="match status" value="1"/>
</dbReference>
<dbReference type="Pfam" id="PF03474">
    <property type="entry name" value="DMA"/>
    <property type="match status" value="1"/>
</dbReference>
<dbReference type="FunFam" id="4.10.1040.10:FF:000001">
    <property type="entry name" value="doublesex- and mab-3-related transcription factor 1"/>
    <property type="match status" value="1"/>
</dbReference>
<keyword evidence="4 6" id="KW-0238">DNA-binding</keyword>
<proteinExistence type="inferred from homology"/>
<dbReference type="PANTHER" id="PTHR12322">
    <property type="entry name" value="DOUBLESEX AND MAB-3 RELATED TRANSCRIPTION FACTOR DMRT"/>
    <property type="match status" value="1"/>
</dbReference>
<feature type="domain" description="DM" evidence="8">
    <location>
        <begin position="29"/>
        <end position="76"/>
    </location>
</feature>
<dbReference type="EMBL" id="JAANIB010009007">
    <property type="protein sequence ID" value="KAG5323063.1"/>
    <property type="molecule type" value="Genomic_DNA"/>
</dbReference>
<dbReference type="GO" id="GO:0046872">
    <property type="term" value="F:metal ion binding"/>
    <property type="evidence" value="ECO:0007669"/>
    <property type="project" value="UniProtKB-KW"/>
</dbReference>
<dbReference type="PROSITE" id="PS50809">
    <property type="entry name" value="DM_2"/>
    <property type="match status" value="1"/>
</dbReference>
<dbReference type="PROSITE" id="PS40000">
    <property type="entry name" value="DM_1"/>
    <property type="match status" value="1"/>
</dbReference>
<dbReference type="InterPro" id="IPR001275">
    <property type="entry name" value="DM_DNA-bd"/>
</dbReference>
<comment type="subcellular location">
    <subcellularLocation>
        <location evidence="6">Nucleus</location>
    </subcellularLocation>
</comment>
<feature type="DNA-binding region" description="DM" evidence="6">
    <location>
        <begin position="29"/>
        <end position="76"/>
    </location>
</feature>
<dbReference type="InterPro" id="IPR036407">
    <property type="entry name" value="DM_DNA-bd_sf"/>
</dbReference>
<dbReference type="GO" id="GO:0000981">
    <property type="term" value="F:DNA-binding transcription factor activity, RNA polymerase II-specific"/>
    <property type="evidence" value="ECO:0007669"/>
    <property type="project" value="TreeGrafter"/>
</dbReference>
<feature type="non-terminal residue" evidence="9">
    <location>
        <position position="1"/>
    </location>
</feature>
<sequence>MLRGKSRNRSENNENNEGTEIGKQRRPKCARCRNHGLISWLRGHKRECRYRECLCPKCSLIAERQRVMAAQVALKRQQAAEDAIALKMAKVATGQKLDRLPPGKIFGMSVTEPKSMVDQNENATPVIKKLDGISEDTNDLPRVSTDDALPARVQNCSDNLETSSRSRSFLFDAGKLEGVRETSLVSQTSVETLARLFPNTKLSVLQLVLQRCGQDLLKAIEYFASDNLGITEPAMSTSISHTSSAFRPPQTIVDSAVGEQQQQIPGTMLAPIYTSLSRNVYGDAGYCLLNIVPTEQFAKGTDLPIAKTAVDQETVALNFRYNNYFTSGVQQQLRDAHMCAQVAADRLSVARSAGILHHLPPAAAVLPSIPCVQPNCTQCNYKFT</sequence>
<gene>
    <name evidence="9" type="primary">Dmrta2_2</name>
    <name evidence="9" type="ORF">G6Z77_0013610</name>
</gene>
<dbReference type="InterPro" id="IPR005173">
    <property type="entry name" value="DMA"/>
</dbReference>
<protein>
    <submittedName>
        <fullName evidence="9">DMTA2 factor</fullName>
    </submittedName>
</protein>
<keyword evidence="2 6" id="KW-0479">Metal-binding</keyword>
<accession>A0A836JRI1</accession>
<feature type="region of interest" description="Disordered" evidence="7">
    <location>
        <begin position="1"/>
        <end position="26"/>
    </location>
</feature>
<dbReference type="SUPFAM" id="SSF82927">
    <property type="entry name" value="Cysteine-rich DNA binding domain, (DM domain)"/>
    <property type="match status" value="1"/>
</dbReference>
<dbReference type="Pfam" id="PF00751">
    <property type="entry name" value="DM"/>
    <property type="match status" value="1"/>
</dbReference>
<evidence type="ECO:0000256" key="5">
    <source>
        <dbReference type="ARBA" id="ARBA00023242"/>
    </source>
</evidence>
<evidence type="ECO:0000256" key="4">
    <source>
        <dbReference type="ARBA" id="ARBA00023125"/>
    </source>
</evidence>
<evidence type="ECO:0000256" key="7">
    <source>
        <dbReference type="SAM" id="MobiDB-lite"/>
    </source>
</evidence>
<keyword evidence="5 6" id="KW-0539">Nucleus</keyword>
<name>A0A836JRI1_9HYME</name>
<dbReference type="GO" id="GO:0007548">
    <property type="term" value="P:sex differentiation"/>
    <property type="evidence" value="ECO:0007669"/>
    <property type="project" value="TreeGrafter"/>
</dbReference>
<dbReference type="GO" id="GO:0000978">
    <property type="term" value="F:RNA polymerase II cis-regulatory region sequence-specific DNA binding"/>
    <property type="evidence" value="ECO:0007669"/>
    <property type="project" value="TreeGrafter"/>
</dbReference>
<reference evidence="9 10" key="1">
    <citation type="submission" date="2020-02" db="EMBL/GenBank/DDBJ databases">
        <title>Relaxed selection underlies rapid genomic changes in the transitions from sociality to social parasitism in ants.</title>
        <authorList>
            <person name="Bi X."/>
        </authorList>
    </citation>
    <scope>NUCLEOTIDE SEQUENCE [LARGE SCALE GENOMIC DNA]</scope>
    <source>
        <strain evidence="9">BGI-DK2014b</strain>
        <tissue evidence="9">Whole body</tissue>
    </source>
</reference>
<dbReference type="SMART" id="SM00301">
    <property type="entry name" value="DM"/>
    <property type="match status" value="1"/>
</dbReference>
<keyword evidence="10" id="KW-1185">Reference proteome</keyword>
<dbReference type="PANTHER" id="PTHR12322:SF121">
    <property type="entry name" value="DOUBLESEX-MAB RELATED 93B"/>
    <property type="match status" value="1"/>
</dbReference>
<keyword evidence="3 6" id="KW-0862">Zinc</keyword>
<dbReference type="CDD" id="cd14370">
    <property type="entry name" value="CUE_DMA"/>
    <property type="match status" value="1"/>
</dbReference>
<evidence type="ECO:0000256" key="1">
    <source>
        <dbReference type="ARBA" id="ARBA00006834"/>
    </source>
</evidence>
<dbReference type="AlphaFoldDB" id="A0A836JRI1"/>
<evidence type="ECO:0000256" key="6">
    <source>
        <dbReference type="PROSITE-ProRule" id="PRU00070"/>
    </source>
</evidence>
<comment type="similarity">
    <text evidence="1">Belongs to the DMRT family.</text>
</comment>
<feature type="non-terminal residue" evidence="9">
    <location>
        <position position="384"/>
    </location>
</feature>
<evidence type="ECO:0000259" key="8">
    <source>
        <dbReference type="PROSITE" id="PS50809"/>
    </source>
</evidence>
<evidence type="ECO:0000256" key="2">
    <source>
        <dbReference type="ARBA" id="ARBA00022723"/>
    </source>
</evidence>
<dbReference type="Proteomes" id="UP000670152">
    <property type="component" value="Unassembled WGS sequence"/>
</dbReference>
<dbReference type="InterPro" id="IPR026607">
    <property type="entry name" value="DMRT"/>
</dbReference>
<dbReference type="OrthoDB" id="6162476at2759"/>
<organism evidence="9 10">
    <name type="scientific">Acromyrmex heyeri</name>
    <dbReference type="NCBI Taxonomy" id="230685"/>
    <lineage>
        <taxon>Eukaryota</taxon>
        <taxon>Metazoa</taxon>
        <taxon>Ecdysozoa</taxon>
        <taxon>Arthropoda</taxon>
        <taxon>Hexapoda</taxon>
        <taxon>Insecta</taxon>
        <taxon>Pterygota</taxon>
        <taxon>Neoptera</taxon>
        <taxon>Endopterygota</taxon>
        <taxon>Hymenoptera</taxon>
        <taxon>Apocrita</taxon>
        <taxon>Aculeata</taxon>
        <taxon>Formicoidea</taxon>
        <taxon>Formicidae</taxon>
        <taxon>Myrmicinae</taxon>
        <taxon>Acromyrmex</taxon>
    </lineage>
</organism>
<evidence type="ECO:0000313" key="10">
    <source>
        <dbReference type="Proteomes" id="UP000670152"/>
    </source>
</evidence>
<evidence type="ECO:0000313" key="9">
    <source>
        <dbReference type="EMBL" id="KAG5323063.1"/>
    </source>
</evidence>
<evidence type="ECO:0000256" key="3">
    <source>
        <dbReference type="ARBA" id="ARBA00022833"/>
    </source>
</evidence>
<comment type="caution">
    <text evidence="9">The sequence shown here is derived from an EMBL/GenBank/DDBJ whole genome shotgun (WGS) entry which is preliminary data.</text>
</comment>